<evidence type="ECO:0000256" key="1">
    <source>
        <dbReference type="ARBA" id="ARBA00022475"/>
    </source>
</evidence>
<dbReference type="Pfam" id="PF04279">
    <property type="entry name" value="IspA"/>
    <property type="match status" value="1"/>
</dbReference>
<feature type="transmembrane region" description="Helical" evidence="5">
    <location>
        <begin position="78"/>
        <end position="97"/>
    </location>
</feature>
<keyword evidence="4 5" id="KW-0472">Membrane</keyword>
<accession>A0ABV6FEX2</accession>
<feature type="transmembrane region" description="Helical" evidence="5">
    <location>
        <begin position="50"/>
        <end position="71"/>
    </location>
</feature>
<dbReference type="EMBL" id="JBHLWP010000009">
    <property type="protein sequence ID" value="MFC0251882.1"/>
    <property type="molecule type" value="Genomic_DNA"/>
</dbReference>
<feature type="transmembrane region" description="Helical" evidence="5">
    <location>
        <begin position="109"/>
        <end position="125"/>
    </location>
</feature>
<dbReference type="RefSeq" id="WP_379678996.1">
    <property type="nucleotide sequence ID" value="NZ_JBHLWP010000009.1"/>
</dbReference>
<comment type="caution">
    <text evidence="6">The sequence shown here is derived from an EMBL/GenBank/DDBJ whole genome shotgun (WGS) entry which is preliminary data.</text>
</comment>
<keyword evidence="1 5" id="KW-1003">Cell membrane</keyword>
<keyword evidence="2 5" id="KW-0812">Transmembrane</keyword>
<keyword evidence="5" id="KW-0997">Cell inner membrane</keyword>
<proteinExistence type="inferred from homology"/>
<keyword evidence="3 5" id="KW-1133">Transmembrane helix</keyword>
<dbReference type="PANTHER" id="PTHR36917:SF1">
    <property type="entry name" value="INNER MEMBRANE-SPANNING PROTEIN YCIB"/>
    <property type="match status" value="1"/>
</dbReference>
<comment type="subcellular location">
    <subcellularLocation>
        <location evidence="5">Cell inner membrane</location>
        <topology evidence="5">Multi-pass membrane protein</topology>
    </subcellularLocation>
</comment>
<dbReference type="NCBIfam" id="NF001325">
    <property type="entry name" value="PRK00259.1-3"/>
    <property type="match status" value="1"/>
</dbReference>
<evidence type="ECO:0000256" key="4">
    <source>
        <dbReference type="ARBA" id="ARBA00023136"/>
    </source>
</evidence>
<reference evidence="6 7" key="1">
    <citation type="submission" date="2024-09" db="EMBL/GenBank/DDBJ databases">
        <authorList>
            <person name="Sun Q."/>
            <person name="Mori K."/>
        </authorList>
    </citation>
    <scope>NUCLEOTIDE SEQUENCE [LARGE SCALE GENOMIC DNA]</scope>
    <source>
        <strain evidence="6 7">CCM 7792</strain>
    </source>
</reference>
<evidence type="ECO:0000313" key="6">
    <source>
        <dbReference type="EMBL" id="MFC0251882.1"/>
    </source>
</evidence>
<sequence>MKFLFDMLPVILFFGIYKYGENHQDWAHGLVTDYLGFMISGGQVPASQSAILLATAVTIVATVLQILYLLARRRKVDGMLWMSLGVVVVAGGATIYFHDETFIKWKPTILYWAFGAALLVAQLVYRKNLMRSALGAAMNLPEPVWNRVLYAWVAFFVGLGLLNLLMAFVVFRTDTGAWVSFKLFGITGILFAFIVIQSLLLSKHIQEEEVKDGQQQG</sequence>
<comment type="similarity">
    <text evidence="5">Belongs to the YciB family.</text>
</comment>
<evidence type="ECO:0000256" key="2">
    <source>
        <dbReference type="ARBA" id="ARBA00022692"/>
    </source>
</evidence>
<evidence type="ECO:0000256" key="3">
    <source>
        <dbReference type="ARBA" id="ARBA00022989"/>
    </source>
</evidence>
<feature type="transmembrane region" description="Helical" evidence="5">
    <location>
        <begin position="148"/>
        <end position="171"/>
    </location>
</feature>
<keyword evidence="7" id="KW-1185">Reference proteome</keyword>
<organism evidence="6 7">
    <name type="scientific">Massilia consociata</name>
    <dbReference type="NCBI Taxonomy" id="760117"/>
    <lineage>
        <taxon>Bacteria</taxon>
        <taxon>Pseudomonadati</taxon>
        <taxon>Pseudomonadota</taxon>
        <taxon>Betaproteobacteria</taxon>
        <taxon>Burkholderiales</taxon>
        <taxon>Oxalobacteraceae</taxon>
        <taxon>Telluria group</taxon>
        <taxon>Massilia</taxon>
    </lineage>
</organism>
<gene>
    <name evidence="5" type="primary">yciB</name>
    <name evidence="6" type="ORF">ACFFJK_08280</name>
</gene>
<feature type="transmembrane region" description="Helical" evidence="5">
    <location>
        <begin position="183"/>
        <end position="201"/>
    </location>
</feature>
<comment type="function">
    <text evidence="5">Plays a role in cell envelope biogenesis, maintenance of cell envelope integrity and membrane homeostasis.</text>
</comment>
<evidence type="ECO:0000313" key="7">
    <source>
        <dbReference type="Proteomes" id="UP001589773"/>
    </source>
</evidence>
<evidence type="ECO:0000256" key="5">
    <source>
        <dbReference type="HAMAP-Rule" id="MF_00189"/>
    </source>
</evidence>
<dbReference type="Proteomes" id="UP001589773">
    <property type="component" value="Unassembled WGS sequence"/>
</dbReference>
<protein>
    <recommendedName>
        <fullName evidence="5">Inner membrane-spanning protein YciB</fullName>
    </recommendedName>
</protein>
<name>A0ABV6FEX2_9BURK</name>
<dbReference type="HAMAP" id="MF_00189">
    <property type="entry name" value="YciB"/>
    <property type="match status" value="1"/>
</dbReference>
<dbReference type="PANTHER" id="PTHR36917">
    <property type="entry name" value="INTRACELLULAR SEPTATION PROTEIN A-RELATED"/>
    <property type="match status" value="1"/>
</dbReference>
<dbReference type="InterPro" id="IPR006008">
    <property type="entry name" value="YciB"/>
</dbReference>